<dbReference type="Pfam" id="PF16321">
    <property type="entry name" value="Ribosom_S30AE_C"/>
    <property type="match status" value="1"/>
</dbReference>
<evidence type="ECO:0000313" key="3">
    <source>
        <dbReference type="EMBL" id="CAK9233282.1"/>
    </source>
</evidence>
<sequence length="300" mass="33989">MFHILCFIETKIHHASIYVHKFITHLFHTMHQFIVYPSGCSSLNSNFQGQVCLDPSLFTKLSSKDAGQKGRVTTCMAWGGALASVRLIIQGKHMELTDAVKNYVEEKVGNAVHNHGNLVKEVDVRMSVRGGETGRGQKLQRCEVTLFTKKHGVVRAEEETDNMYASIDRVSDVISRKLRKIKEKDGGHGRTPRMRNQPRIGELLSDEVVDLAPILERKVDELPDEVVRTKYFEMRPMTSFQALEEMVNVGHDFYAFRNAESGEVNILYKRHHGGYGMIIPRSDESWELGQNGATKDKSSQ</sequence>
<keyword evidence="4" id="KW-1185">Reference proteome</keyword>
<dbReference type="EMBL" id="OZ019900">
    <property type="protein sequence ID" value="CAK9233282.1"/>
    <property type="molecule type" value="Genomic_DNA"/>
</dbReference>
<dbReference type="Proteomes" id="UP001497512">
    <property type="component" value="Chromosome 8"/>
</dbReference>
<dbReference type="PANTHER" id="PTHR33231">
    <property type="entry name" value="30S RIBOSOMAL PROTEIN"/>
    <property type="match status" value="1"/>
</dbReference>
<feature type="domain" description="Sigma 54 modulation/S30EA ribosomal protein C-terminal" evidence="2">
    <location>
        <begin position="223"/>
        <end position="276"/>
    </location>
</feature>
<dbReference type="Gene3D" id="3.30.505.50">
    <property type="entry name" value="Sigma 54 modulation/S30EA ribosomal protein, C-terminal domain"/>
    <property type="match status" value="1"/>
</dbReference>
<dbReference type="InterPro" id="IPR032528">
    <property type="entry name" value="Ribosom_S30AE_C"/>
</dbReference>
<organism evidence="3 4">
    <name type="scientific">Sphagnum troendelagicum</name>
    <dbReference type="NCBI Taxonomy" id="128251"/>
    <lineage>
        <taxon>Eukaryota</taxon>
        <taxon>Viridiplantae</taxon>
        <taxon>Streptophyta</taxon>
        <taxon>Embryophyta</taxon>
        <taxon>Bryophyta</taxon>
        <taxon>Sphagnophytina</taxon>
        <taxon>Sphagnopsida</taxon>
        <taxon>Sphagnales</taxon>
        <taxon>Sphagnaceae</taxon>
        <taxon>Sphagnum</taxon>
    </lineage>
</organism>
<evidence type="ECO:0000259" key="2">
    <source>
        <dbReference type="Pfam" id="PF16321"/>
    </source>
</evidence>
<keyword evidence="1" id="KW-0810">Translation regulation</keyword>
<proteinExistence type="inferred from homology"/>
<evidence type="ECO:0000313" key="4">
    <source>
        <dbReference type="Proteomes" id="UP001497512"/>
    </source>
</evidence>
<reference evidence="3" key="1">
    <citation type="submission" date="2024-02" db="EMBL/GenBank/DDBJ databases">
        <authorList>
            <consortium name="ELIXIR-Norway"/>
            <consortium name="Elixir Norway"/>
        </authorList>
    </citation>
    <scope>NUCLEOTIDE SEQUENCE</scope>
</reference>
<accession>A0ABP0UYR7</accession>
<protein>
    <recommendedName>
        <fullName evidence="2">Sigma 54 modulation/S30EA ribosomal protein C-terminal domain-containing protein</fullName>
    </recommendedName>
</protein>
<dbReference type="InterPro" id="IPR038416">
    <property type="entry name" value="Ribosom_S30AE_C_sf"/>
</dbReference>
<dbReference type="PANTHER" id="PTHR33231:SF1">
    <property type="entry name" value="30S RIBOSOMAL PROTEIN"/>
    <property type="match status" value="1"/>
</dbReference>
<dbReference type="CDD" id="cd00552">
    <property type="entry name" value="RaiA"/>
    <property type="match status" value="1"/>
</dbReference>
<dbReference type="Pfam" id="PF02482">
    <property type="entry name" value="Ribosomal_S30AE"/>
    <property type="match status" value="1"/>
</dbReference>
<dbReference type="Gene3D" id="3.30.160.100">
    <property type="entry name" value="Ribosome hibernation promotion factor-like"/>
    <property type="match status" value="1"/>
</dbReference>
<dbReference type="InterPro" id="IPR034694">
    <property type="entry name" value="HPF_long/plastid"/>
</dbReference>
<gene>
    <name evidence="3" type="ORF">CSSPTR1EN2_LOCUS21408</name>
</gene>
<dbReference type="SUPFAM" id="SSF69754">
    <property type="entry name" value="Ribosome binding protein Y (YfiA homologue)"/>
    <property type="match status" value="1"/>
</dbReference>
<evidence type="ECO:0000256" key="1">
    <source>
        <dbReference type="ARBA" id="ARBA00022845"/>
    </source>
</evidence>
<dbReference type="HAMAP" id="MF_00839">
    <property type="entry name" value="HPF"/>
    <property type="match status" value="1"/>
</dbReference>
<dbReference type="InterPro" id="IPR003489">
    <property type="entry name" value="RHF/RaiA"/>
</dbReference>
<name>A0ABP0UYR7_9BRYO</name>
<dbReference type="NCBIfam" id="TIGR00741">
    <property type="entry name" value="yfiA"/>
    <property type="match status" value="1"/>
</dbReference>
<dbReference type="InterPro" id="IPR036567">
    <property type="entry name" value="RHF-like"/>
</dbReference>
<dbReference type="InterPro" id="IPR050574">
    <property type="entry name" value="HPF/YfiA_ribosome-assoc"/>
</dbReference>